<feature type="transmembrane region" description="Helical" evidence="7">
    <location>
        <begin position="377"/>
        <end position="398"/>
    </location>
</feature>
<evidence type="ECO:0000259" key="8">
    <source>
        <dbReference type="PROSITE" id="PS50850"/>
    </source>
</evidence>
<proteinExistence type="predicted"/>
<dbReference type="Proteomes" id="UP001178288">
    <property type="component" value="Chromosome"/>
</dbReference>
<feature type="transmembrane region" description="Helical" evidence="7">
    <location>
        <begin position="282"/>
        <end position="301"/>
    </location>
</feature>
<evidence type="ECO:0000256" key="7">
    <source>
        <dbReference type="SAM" id="Phobius"/>
    </source>
</evidence>
<organism evidence="9 10">
    <name type="scientific">Neobacillus novalis</name>
    <dbReference type="NCBI Taxonomy" id="220687"/>
    <lineage>
        <taxon>Bacteria</taxon>
        <taxon>Bacillati</taxon>
        <taxon>Bacillota</taxon>
        <taxon>Bacilli</taxon>
        <taxon>Bacillales</taxon>
        <taxon>Bacillaceae</taxon>
        <taxon>Neobacillus</taxon>
    </lineage>
</organism>
<evidence type="ECO:0000256" key="2">
    <source>
        <dbReference type="ARBA" id="ARBA00022448"/>
    </source>
</evidence>
<keyword evidence="10" id="KW-1185">Reference proteome</keyword>
<dbReference type="Gene3D" id="1.20.1250.20">
    <property type="entry name" value="MFS general substrate transporter like domains"/>
    <property type="match status" value="2"/>
</dbReference>
<dbReference type="PROSITE" id="PS50850">
    <property type="entry name" value="MFS"/>
    <property type="match status" value="1"/>
</dbReference>
<feature type="transmembrane region" description="Helical" evidence="7">
    <location>
        <begin position="94"/>
        <end position="112"/>
    </location>
</feature>
<dbReference type="InterPro" id="IPR036259">
    <property type="entry name" value="MFS_trans_sf"/>
</dbReference>
<dbReference type="EMBL" id="CP126114">
    <property type="protein sequence ID" value="WHY85774.1"/>
    <property type="molecule type" value="Genomic_DNA"/>
</dbReference>
<dbReference type="InterPro" id="IPR011701">
    <property type="entry name" value="MFS"/>
</dbReference>
<name>A0AA95MKU4_9BACI</name>
<sequence length="451" mass="48969">MTNETLYVENGISRKKMARRALVGSTFGTIIEFYDFFLYATASAVVFPKLFFPNSDPFIATMLSFATLATGFLARPIGAAIFGHFGDRIGRKKALIYTLWLMGISSTVMGLLPSFSTVGIWAPIMLIILRILQGIGVGGEWAGSILLSMEWGDRKKKGFAASVPNAGVGAGMLLSSATVGLCISLTGDTFYVWGWRIPFICSLLLLIVGVMIRTKISETPEFKRVTDGDQIAKAPILEVFKLYPKQVLYVGMVKFSQHVPNAIFATFMITYVTNNFHIGSGYMVNVIAIGSMQSMFTISLFGYLSDKVGIKRMYIVGIIAALIWAFPYIGLINTGKPILILLATIIIFFLHDIQAGSQPALVAQAFPARLRYSGVSLGYQLGAVFSGGIAPMVCAYLIHTTGTLYSVAVYIVLSLVIGFVGTILLKNYSGTESSTIEKENILEPMGSNVNA</sequence>
<dbReference type="Pfam" id="PF07690">
    <property type="entry name" value="MFS_1"/>
    <property type="match status" value="1"/>
</dbReference>
<dbReference type="RefSeq" id="WP_169803212.1">
    <property type="nucleotide sequence ID" value="NZ_CP126114.1"/>
</dbReference>
<feature type="transmembrane region" description="Helical" evidence="7">
    <location>
        <begin position="404"/>
        <end position="425"/>
    </location>
</feature>
<feature type="transmembrane region" description="Helical" evidence="7">
    <location>
        <begin position="21"/>
        <end position="46"/>
    </location>
</feature>
<dbReference type="GO" id="GO:0022857">
    <property type="term" value="F:transmembrane transporter activity"/>
    <property type="evidence" value="ECO:0007669"/>
    <property type="project" value="InterPro"/>
</dbReference>
<dbReference type="SUPFAM" id="SSF103473">
    <property type="entry name" value="MFS general substrate transporter"/>
    <property type="match status" value="1"/>
</dbReference>
<dbReference type="PANTHER" id="PTHR43045:SF1">
    <property type="entry name" value="SHIKIMATE TRANSPORTER"/>
    <property type="match status" value="1"/>
</dbReference>
<evidence type="ECO:0000313" key="10">
    <source>
        <dbReference type="Proteomes" id="UP001178288"/>
    </source>
</evidence>
<feature type="transmembrane region" description="Helical" evidence="7">
    <location>
        <begin position="118"/>
        <end position="142"/>
    </location>
</feature>
<keyword evidence="4 7" id="KW-0812">Transmembrane</keyword>
<gene>
    <name evidence="9" type="ORF">QNH39_24745</name>
</gene>
<dbReference type="InterPro" id="IPR020846">
    <property type="entry name" value="MFS_dom"/>
</dbReference>
<evidence type="ECO:0000313" key="9">
    <source>
        <dbReference type="EMBL" id="WHY85774.1"/>
    </source>
</evidence>
<feature type="transmembrane region" description="Helical" evidence="7">
    <location>
        <begin position="163"/>
        <end position="187"/>
    </location>
</feature>
<feature type="transmembrane region" description="Helical" evidence="7">
    <location>
        <begin position="58"/>
        <end position="82"/>
    </location>
</feature>
<keyword evidence="2" id="KW-0813">Transport</keyword>
<keyword evidence="3" id="KW-1003">Cell membrane</keyword>
<evidence type="ECO:0000256" key="1">
    <source>
        <dbReference type="ARBA" id="ARBA00004651"/>
    </source>
</evidence>
<dbReference type="PROSITE" id="PS00217">
    <property type="entry name" value="SUGAR_TRANSPORT_2"/>
    <property type="match status" value="1"/>
</dbReference>
<feature type="transmembrane region" description="Helical" evidence="7">
    <location>
        <begin position="313"/>
        <end position="332"/>
    </location>
</feature>
<dbReference type="InterPro" id="IPR005829">
    <property type="entry name" value="Sugar_transporter_CS"/>
</dbReference>
<dbReference type="AlphaFoldDB" id="A0AA95MKU4"/>
<comment type="subcellular location">
    <subcellularLocation>
        <location evidence="1">Cell membrane</location>
        <topology evidence="1">Multi-pass membrane protein</topology>
    </subcellularLocation>
</comment>
<keyword evidence="5 7" id="KW-1133">Transmembrane helix</keyword>
<protein>
    <submittedName>
        <fullName evidence="9">MFS transporter</fullName>
    </submittedName>
</protein>
<reference evidence="9" key="1">
    <citation type="submission" date="2023-05" db="EMBL/GenBank/DDBJ databases">
        <title>Comparative genomics of Bacillaceae isolates and their secondary metabolite potential.</title>
        <authorList>
            <person name="Song L."/>
            <person name="Nielsen L.J."/>
            <person name="Mohite O."/>
            <person name="Xu X."/>
            <person name="Weber T."/>
            <person name="Kovacs A.T."/>
        </authorList>
    </citation>
    <scope>NUCLEOTIDE SEQUENCE</scope>
    <source>
        <strain evidence="9">XLM17</strain>
    </source>
</reference>
<feature type="domain" description="Major facilitator superfamily (MFS) profile" evidence="8">
    <location>
        <begin position="21"/>
        <end position="426"/>
    </location>
</feature>
<feature type="transmembrane region" description="Helical" evidence="7">
    <location>
        <begin position="193"/>
        <end position="214"/>
    </location>
</feature>
<evidence type="ECO:0000256" key="6">
    <source>
        <dbReference type="ARBA" id="ARBA00023136"/>
    </source>
</evidence>
<accession>A0AA95MKU4</accession>
<evidence type="ECO:0000256" key="5">
    <source>
        <dbReference type="ARBA" id="ARBA00022989"/>
    </source>
</evidence>
<keyword evidence="6 7" id="KW-0472">Membrane</keyword>
<dbReference type="PANTHER" id="PTHR43045">
    <property type="entry name" value="SHIKIMATE TRANSPORTER"/>
    <property type="match status" value="1"/>
</dbReference>
<dbReference type="CDD" id="cd17369">
    <property type="entry name" value="MFS_ShiA_like"/>
    <property type="match status" value="1"/>
</dbReference>
<feature type="transmembrane region" description="Helical" evidence="7">
    <location>
        <begin position="338"/>
        <end position="356"/>
    </location>
</feature>
<evidence type="ECO:0000256" key="4">
    <source>
        <dbReference type="ARBA" id="ARBA00022692"/>
    </source>
</evidence>
<evidence type="ECO:0000256" key="3">
    <source>
        <dbReference type="ARBA" id="ARBA00022475"/>
    </source>
</evidence>
<dbReference type="GO" id="GO:0005886">
    <property type="term" value="C:plasma membrane"/>
    <property type="evidence" value="ECO:0007669"/>
    <property type="project" value="UniProtKB-SubCell"/>
</dbReference>
<dbReference type="KEGG" id="nnv:QNH39_24745"/>